<evidence type="ECO:0000313" key="1">
    <source>
        <dbReference type="EMBL" id="MFD2563322.1"/>
    </source>
</evidence>
<gene>
    <name evidence="1" type="ORF">ACFSR1_11645</name>
</gene>
<dbReference type="InterPro" id="IPR025366">
    <property type="entry name" value="DUF4270"/>
</dbReference>
<reference evidence="2" key="1">
    <citation type="journal article" date="2019" name="Int. J. Syst. Evol. Microbiol.">
        <title>The Global Catalogue of Microorganisms (GCM) 10K type strain sequencing project: providing services to taxonomists for standard genome sequencing and annotation.</title>
        <authorList>
            <consortium name="The Broad Institute Genomics Platform"/>
            <consortium name="The Broad Institute Genome Sequencing Center for Infectious Disease"/>
            <person name="Wu L."/>
            <person name="Ma J."/>
        </authorList>
    </citation>
    <scope>NUCLEOTIDE SEQUENCE [LARGE SCALE GENOMIC DNA]</scope>
    <source>
        <strain evidence="2">KCTC 52274</strain>
    </source>
</reference>
<protein>
    <submittedName>
        <fullName evidence="1">DUF4270 domain-containing protein</fullName>
    </submittedName>
</protein>
<dbReference type="Pfam" id="PF14092">
    <property type="entry name" value="DUF4270"/>
    <property type="match status" value="1"/>
</dbReference>
<accession>A0ABW5LEJ2</accession>
<proteinExistence type="predicted"/>
<organism evidence="1 2">
    <name type="scientific">Aquimarina rubra</name>
    <dbReference type="NCBI Taxonomy" id="1920033"/>
    <lineage>
        <taxon>Bacteria</taxon>
        <taxon>Pseudomonadati</taxon>
        <taxon>Bacteroidota</taxon>
        <taxon>Flavobacteriia</taxon>
        <taxon>Flavobacteriales</taxon>
        <taxon>Flavobacteriaceae</taxon>
        <taxon>Aquimarina</taxon>
    </lineage>
</organism>
<name>A0ABW5LEJ2_9FLAO</name>
<dbReference type="EMBL" id="JBHULE010000019">
    <property type="protein sequence ID" value="MFD2563322.1"/>
    <property type="molecule type" value="Genomic_DNA"/>
</dbReference>
<keyword evidence="2" id="KW-1185">Reference proteome</keyword>
<comment type="caution">
    <text evidence="1">The sequence shown here is derived from an EMBL/GenBank/DDBJ whole genome shotgun (WGS) entry which is preliminary data.</text>
</comment>
<dbReference type="PROSITE" id="PS51257">
    <property type="entry name" value="PROKAR_LIPOPROTEIN"/>
    <property type="match status" value="1"/>
</dbReference>
<dbReference type="RefSeq" id="WP_378292639.1">
    <property type="nucleotide sequence ID" value="NZ_JBHULE010000019.1"/>
</dbReference>
<sequence length="577" mass="63939">MNLKNVLIKITAIVVVIFTVVSCDDDFNSVGSEVIGGVNFEDNEYKAVPITYSKRFERVQTSGLPNNLLGVYNDPVYGQSTYNVLAQVLPARFNPTFGNNAVLDSVVISLPYFSELTETNVDEDGVVTNTFELDSVYGSGKINLSIYQSNYFLRDFDIDQGSEERQIYYSNDIADNFGASVEGTLIATELGFSPSEEEIILTTPDGTDADEERDSQSVNPRLRIAFLSTIAAAAAQNNTDPPTPREANQLIIDYFTALFLDKEGSIELSNANNFRNYFRGIYFKATPDTGDGSLVSFDITNTNITLHYSFDTDEISTEDLDGNPDTEDFVRGTGDLALNFSNNIVNGIDFDFSNGTLNDGSNISDILDNQDEINGEDNLFLKGGEGSYAVIDLFNGNVTNENGESENELDFLRRQDWLINEASMKIYINQDEMISGDTEPERIYVFNLETGEVLIDYQADVTSNAANPFISVTEHLGPISRGSDERGEFYKIKLTRHIINVFNEDTDNVKLGLSVSQNVNVIDIAQGFTTPTNTEDEIIPFSSIIAHEGTILYGNGTNVPEEKRIKLDIFYTESKSN</sequence>
<dbReference type="Proteomes" id="UP001597319">
    <property type="component" value="Unassembled WGS sequence"/>
</dbReference>
<evidence type="ECO:0000313" key="2">
    <source>
        <dbReference type="Proteomes" id="UP001597319"/>
    </source>
</evidence>